<feature type="transmembrane region" description="Helical" evidence="1">
    <location>
        <begin position="16"/>
        <end position="35"/>
    </location>
</feature>
<reference evidence="2 3" key="1">
    <citation type="journal article" date="2019" name="Environ. Microbiol.">
        <title>Species interactions and distinct microbial communities in high Arctic permafrost affected cryosols are associated with the CH4 and CO2 gas fluxes.</title>
        <authorList>
            <person name="Altshuler I."/>
            <person name="Hamel J."/>
            <person name="Turney S."/>
            <person name="Magnuson E."/>
            <person name="Levesque R."/>
            <person name="Greer C."/>
            <person name="Whyte L.G."/>
        </authorList>
    </citation>
    <scope>NUCLEOTIDE SEQUENCE [LARGE SCALE GENOMIC DNA]</scope>
    <source>
        <strain evidence="2 3">42</strain>
    </source>
</reference>
<dbReference type="Proteomes" id="UP000319700">
    <property type="component" value="Unassembled WGS sequence"/>
</dbReference>
<name>A0A502E321_9FLAO</name>
<keyword evidence="1" id="KW-0472">Membrane</keyword>
<feature type="transmembrane region" description="Helical" evidence="1">
    <location>
        <begin position="70"/>
        <end position="90"/>
    </location>
</feature>
<gene>
    <name evidence="2" type="ORF">EAH81_26040</name>
</gene>
<dbReference type="OrthoDB" id="793644at2"/>
<sequence>MSAKLKNELTTNFSKNLYLFSFIIFLILYVIYDFNFYETDGAHLIPLHILALIAGVIFESKRITKTWTTAVLISIISFIFTFSLGLYLYHISPNSKFDFTQILNLSILAWPIAFFILYVISSRIFNERRIVPQLTEGITLILSVSMIYWVIDNGLVRFDNIILKTFIIIVISLSLFSFYNAFSKVFLSNTKKLILSIWSSIIMMFFAIDNLYGIFENGNVVSTNELIQGTYIAIQYFLLGISSIYMIQNFMMLIGFLPSWKMFFFIKYSDTISELKNEHIDRYSDTQVSKSDSVFCILFVSIIFFFNYHYEIVPRQFIIWLTFVTFPFLLIAYNHFLKKKK</sequence>
<feature type="transmembrane region" description="Helical" evidence="1">
    <location>
        <begin position="194"/>
        <end position="214"/>
    </location>
</feature>
<keyword evidence="1" id="KW-1133">Transmembrane helix</keyword>
<feature type="transmembrane region" description="Helical" evidence="1">
    <location>
        <begin position="102"/>
        <end position="121"/>
    </location>
</feature>
<accession>A0A502E321</accession>
<evidence type="ECO:0000256" key="1">
    <source>
        <dbReference type="SAM" id="Phobius"/>
    </source>
</evidence>
<evidence type="ECO:0000313" key="2">
    <source>
        <dbReference type="EMBL" id="TPG32095.1"/>
    </source>
</evidence>
<feature type="transmembrane region" description="Helical" evidence="1">
    <location>
        <begin position="292"/>
        <end position="310"/>
    </location>
</feature>
<comment type="caution">
    <text evidence="2">The sequence shown here is derived from an EMBL/GenBank/DDBJ whole genome shotgun (WGS) entry which is preliminary data.</text>
</comment>
<feature type="transmembrane region" description="Helical" evidence="1">
    <location>
        <begin position="133"/>
        <end position="151"/>
    </location>
</feature>
<protein>
    <submittedName>
        <fullName evidence="2">Uncharacterized protein</fullName>
    </submittedName>
</protein>
<feature type="transmembrane region" description="Helical" evidence="1">
    <location>
        <begin position="234"/>
        <end position="257"/>
    </location>
</feature>
<keyword evidence="1" id="KW-0812">Transmembrane</keyword>
<proteinExistence type="predicted"/>
<feature type="transmembrane region" description="Helical" evidence="1">
    <location>
        <begin position="41"/>
        <end position="58"/>
    </location>
</feature>
<dbReference type="RefSeq" id="WP_140511828.1">
    <property type="nucleotide sequence ID" value="NZ_RCZH01000026.1"/>
</dbReference>
<dbReference type="AlphaFoldDB" id="A0A502E321"/>
<organism evidence="2 3">
    <name type="scientific">Flavobacterium pectinovorum</name>
    <dbReference type="NCBI Taxonomy" id="29533"/>
    <lineage>
        <taxon>Bacteria</taxon>
        <taxon>Pseudomonadati</taxon>
        <taxon>Bacteroidota</taxon>
        <taxon>Flavobacteriia</taxon>
        <taxon>Flavobacteriales</taxon>
        <taxon>Flavobacteriaceae</taxon>
        <taxon>Flavobacterium</taxon>
    </lineage>
</organism>
<feature type="transmembrane region" description="Helical" evidence="1">
    <location>
        <begin position="163"/>
        <end position="182"/>
    </location>
</feature>
<feature type="transmembrane region" description="Helical" evidence="1">
    <location>
        <begin position="316"/>
        <end position="336"/>
    </location>
</feature>
<evidence type="ECO:0000313" key="3">
    <source>
        <dbReference type="Proteomes" id="UP000319700"/>
    </source>
</evidence>
<keyword evidence="3" id="KW-1185">Reference proteome</keyword>
<dbReference type="EMBL" id="RCZH01000026">
    <property type="protein sequence ID" value="TPG32095.1"/>
    <property type="molecule type" value="Genomic_DNA"/>
</dbReference>